<reference evidence="1" key="1">
    <citation type="submission" date="2018-05" db="EMBL/GenBank/DDBJ databases">
        <authorList>
            <person name="Lanie J.A."/>
            <person name="Ng W.-L."/>
            <person name="Kazmierczak K.M."/>
            <person name="Andrzejewski T.M."/>
            <person name="Davidsen T.M."/>
            <person name="Wayne K.J."/>
            <person name="Tettelin H."/>
            <person name="Glass J.I."/>
            <person name="Rusch D."/>
            <person name="Podicherti R."/>
            <person name="Tsui H.-C.T."/>
            <person name="Winkler M.E."/>
        </authorList>
    </citation>
    <scope>NUCLEOTIDE SEQUENCE</scope>
</reference>
<gene>
    <name evidence="1" type="ORF">METZ01_LOCUS427258</name>
</gene>
<proteinExistence type="predicted"/>
<accession>A0A382XU52</accession>
<name>A0A382XU52_9ZZZZ</name>
<organism evidence="1">
    <name type="scientific">marine metagenome</name>
    <dbReference type="NCBI Taxonomy" id="408172"/>
    <lineage>
        <taxon>unclassified sequences</taxon>
        <taxon>metagenomes</taxon>
        <taxon>ecological metagenomes</taxon>
    </lineage>
</organism>
<sequence>WFGVLPRRQPSNPVTTARLAVYLVVHASRPHRDSAYPISQMGLGAITSGLRSCTPISYNFLFD</sequence>
<evidence type="ECO:0000313" key="1">
    <source>
        <dbReference type="EMBL" id="SVD74404.1"/>
    </source>
</evidence>
<feature type="non-terminal residue" evidence="1">
    <location>
        <position position="1"/>
    </location>
</feature>
<dbReference type="EMBL" id="UINC01170386">
    <property type="protein sequence ID" value="SVD74404.1"/>
    <property type="molecule type" value="Genomic_DNA"/>
</dbReference>
<dbReference type="AlphaFoldDB" id="A0A382XU52"/>
<protein>
    <submittedName>
        <fullName evidence="1">Uncharacterized protein</fullName>
    </submittedName>
</protein>